<name>A0AAN9JRD5_CLITE</name>
<accession>A0AAN9JRD5</accession>
<reference evidence="1 2" key="1">
    <citation type="submission" date="2024-01" db="EMBL/GenBank/DDBJ databases">
        <title>The genomes of 5 underutilized Papilionoideae crops provide insights into root nodulation and disease resistance.</title>
        <authorList>
            <person name="Yuan L."/>
        </authorList>
    </citation>
    <scope>NUCLEOTIDE SEQUENCE [LARGE SCALE GENOMIC DNA]</scope>
    <source>
        <strain evidence="1">LY-2023</strain>
        <tissue evidence="1">Leaf</tissue>
    </source>
</reference>
<gene>
    <name evidence="1" type="ORF">RJT34_13578</name>
</gene>
<keyword evidence="2" id="KW-1185">Reference proteome</keyword>
<evidence type="ECO:0000313" key="2">
    <source>
        <dbReference type="Proteomes" id="UP001359559"/>
    </source>
</evidence>
<organism evidence="1 2">
    <name type="scientific">Clitoria ternatea</name>
    <name type="common">Butterfly pea</name>
    <dbReference type="NCBI Taxonomy" id="43366"/>
    <lineage>
        <taxon>Eukaryota</taxon>
        <taxon>Viridiplantae</taxon>
        <taxon>Streptophyta</taxon>
        <taxon>Embryophyta</taxon>
        <taxon>Tracheophyta</taxon>
        <taxon>Spermatophyta</taxon>
        <taxon>Magnoliopsida</taxon>
        <taxon>eudicotyledons</taxon>
        <taxon>Gunneridae</taxon>
        <taxon>Pentapetalae</taxon>
        <taxon>rosids</taxon>
        <taxon>fabids</taxon>
        <taxon>Fabales</taxon>
        <taxon>Fabaceae</taxon>
        <taxon>Papilionoideae</taxon>
        <taxon>50 kb inversion clade</taxon>
        <taxon>NPAAA clade</taxon>
        <taxon>indigoferoid/millettioid clade</taxon>
        <taxon>Phaseoleae</taxon>
        <taxon>Clitoria</taxon>
    </lineage>
</organism>
<dbReference type="Proteomes" id="UP001359559">
    <property type="component" value="Unassembled WGS sequence"/>
</dbReference>
<sequence>MVETPHLTIFALISPLKPKLSSSNSLSFHCREVDICKAELGIDKGFCEAPGLREFASVEYVKFYDEQVRPSLKDIVWSWQGNSNNNTNNH</sequence>
<proteinExistence type="predicted"/>
<comment type="caution">
    <text evidence="1">The sequence shown here is derived from an EMBL/GenBank/DDBJ whole genome shotgun (WGS) entry which is preliminary data.</text>
</comment>
<evidence type="ECO:0000313" key="1">
    <source>
        <dbReference type="EMBL" id="KAK7302683.1"/>
    </source>
</evidence>
<dbReference type="AlphaFoldDB" id="A0AAN9JRD5"/>
<protein>
    <submittedName>
        <fullName evidence="1">Uncharacterized protein</fullName>
    </submittedName>
</protein>
<dbReference type="EMBL" id="JAYKXN010000003">
    <property type="protein sequence ID" value="KAK7302683.1"/>
    <property type="molecule type" value="Genomic_DNA"/>
</dbReference>